<feature type="region of interest" description="Disordered" evidence="3">
    <location>
        <begin position="575"/>
        <end position="595"/>
    </location>
</feature>
<dbReference type="InterPro" id="IPR039900">
    <property type="entry name" value="Pat1-like"/>
</dbReference>
<feature type="region of interest" description="Disordered" evidence="3">
    <location>
        <begin position="610"/>
        <end position="649"/>
    </location>
</feature>
<feature type="compositionally biased region" description="Low complexity" evidence="3">
    <location>
        <begin position="326"/>
        <end position="335"/>
    </location>
</feature>
<name>B4NJ82_DROWI</name>
<proteinExistence type="predicted"/>
<feature type="region of interest" description="Disordered" evidence="3">
    <location>
        <begin position="467"/>
        <end position="490"/>
    </location>
</feature>
<feature type="compositionally biased region" description="Acidic residues" evidence="3">
    <location>
        <begin position="12"/>
        <end position="25"/>
    </location>
</feature>
<dbReference type="FunCoup" id="B4NJ82">
    <property type="interactions" value="826"/>
</dbReference>
<evidence type="ECO:0008006" key="6">
    <source>
        <dbReference type="Google" id="ProtNLM"/>
    </source>
</evidence>
<evidence type="ECO:0000313" key="5">
    <source>
        <dbReference type="Proteomes" id="UP000007798"/>
    </source>
</evidence>
<feature type="compositionally biased region" description="Gly residues" evidence="3">
    <location>
        <begin position="634"/>
        <end position="649"/>
    </location>
</feature>
<dbReference type="OrthoDB" id="8251691at2759"/>
<feature type="compositionally biased region" description="Low complexity" evidence="3">
    <location>
        <begin position="691"/>
        <end position="713"/>
    </location>
</feature>
<dbReference type="GO" id="GO:0033962">
    <property type="term" value="P:P-body assembly"/>
    <property type="evidence" value="ECO:0007669"/>
    <property type="project" value="TreeGrafter"/>
</dbReference>
<gene>
    <name evidence="4" type="primary">Dwil\GK13843</name>
    <name evidence="4" type="ORF">Dwil_GK13843</name>
</gene>
<keyword evidence="5" id="KW-1185">Reference proteome</keyword>
<dbReference type="eggNOG" id="KOG4592">
    <property type="taxonomic scope" value="Eukaryota"/>
</dbReference>
<feature type="compositionally biased region" description="Pro residues" evidence="3">
    <location>
        <begin position="313"/>
        <end position="325"/>
    </location>
</feature>
<feature type="region of interest" description="Disordered" evidence="3">
    <location>
        <begin position="691"/>
        <end position="735"/>
    </location>
</feature>
<dbReference type="STRING" id="7260.B4NJ82"/>
<evidence type="ECO:0000313" key="4">
    <source>
        <dbReference type="EMBL" id="EDW83875.2"/>
    </source>
</evidence>
<protein>
    <recommendedName>
        <fullName evidence="6">mRNA decay factor PAT1 domain-containing protein</fullName>
    </recommendedName>
</protein>
<sequence>MDDSFFGFDSTIPDDDGGDGGPMVEEEYDALNDETFGSAINGDWEEAHESLVRLGGSGEKIRRRRLDGDGLEVGNLIEHGGNGDLNFRQQHAHLNSSAPTSSSSSTPAAPAGQFNLSYNSHFGGPRNVGGSDDLELNLSTMKLDDVDMSSFGDSDTNASVGNRVNLDAAVWAEPLFRDNLRSAFKPQIKPMPEPNANVRVQQMQHPAVPKISTLEDIERNLIIQQAIQKQQQQQQQQPQQQQQISDRKIFDDFNLANRHHSATPTLPQHMQQQQQLQQHKAPPGFLAGQQQTSPPRANMGFQPLPGSGQMGPGPMPGPGPGPGLMPTPQSQQQQQLNGMPGNRAPPGFIYPPNMSANLPQHHPLLQQHFPLGVNQRPLPNPHHLPTALNNFAMHPSFNAMRASGMHPAAAAQAFMQQQQQQQPRIPPQQMHPNNLLNQPPNSMYNMFNMRLVQEIQQNHPLLQHNAVVSRQQQQQQQQNRAGSVMSDRQKLQQQQQLQLQLQQQQLINRRNDPSGVVGLGANGNLPQNDYDEYANLMSTRDKHWLIGIQLSQLNTDTPYIDDYYYTVYRERKAEQNGQVRHSQAHKDNQLNHPLTQPRGHAQLILVQLGNKNGSRNGHGHRERRNSENTSGNHSTGGGSNSGSGSGVGGNTNNIPNYIFSPLKFENSLGKLQYGSVTAPRKIIDADIMGSDATADGSTASSGSTTSRTTNAANVKSNADTPLLPGTGTGCEVTPSSMRKSRHILLHIETLYRYLLKLEDLENPDVMATIVLKKKKEAERIAALEQLEMAHKTPEERAAEAANPQSMNPQLKNKFNYEIEPSAVLVNKLKAGLTFDKVLAMMNVRKGKILLRRIMPFISGQSVCWTVWSGIFCSLQNVVKKDRDDIEGIVYALYPEFKKHIGDANFETLVTLSSAVTLNDKKLTGIFCSRFGILSLVALILRAQAIYVSGSDATFGEENKQKWREFLAQVASCLNRTIQNQTISAAIESDAIQPLMDHFARFKDLKLDALLALITEAKHQID</sequence>
<comment type="subcellular location">
    <subcellularLocation>
        <location evidence="1">Cytoplasm</location>
        <location evidence="1">P-body</location>
    </subcellularLocation>
</comment>
<dbReference type="GO" id="GO:0000932">
    <property type="term" value="C:P-body"/>
    <property type="evidence" value="ECO:0007669"/>
    <property type="project" value="UniProtKB-SubCell"/>
</dbReference>
<dbReference type="InParanoid" id="B4NJ82"/>
<feature type="compositionally biased region" description="Low complexity" evidence="3">
    <location>
        <begin position="263"/>
        <end position="279"/>
    </location>
</feature>
<feature type="region of interest" description="Disordered" evidence="3">
    <location>
        <begin position="259"/>
        <end position="337"/>
    </location>
</feature>
<dbReference type="GO" id="GO:0003723">
    <property type="term" value="F:RNA binding"/>
    <property type="evidence" value="ECO:0007669"/>
    <property type="project" value="TreeGrafter"/>
</dbReference>
<evidence type="ECO:0000256" key="2">
    <source>
        <dbReference type="ARBA" id="ARBA00022490"/>
    </source>
</evidence>
<dbReference type="AlphaFoldDB" id="B4NJ82"/>
<reference evidence="4 5" key="1">
    <citation type="journal article" date="2007" name="Nature">
        <title>Evolution of genes and genomes on the Drosophila phylogeny.</title>
        <authorList>
            <consortium name="Drosophila 12 Genomes Consortium"/>
            <person name="Clark A.G."/>
            <person name="Eisen M.B."/>
            <person name="Smith D.R."/>
            <person name="Bergman C.M."/>
            <person name="Oliver B."/>
            <person name="Markow T.A."/>
            <person name="Kaufman T.C."/>
            <person name="Kellis M."/>
            <person name="Gelbart W."/>
            <person name="Iyer V.N."/>
            <person name="Pollard D.A."/>
            <person name="Sackton T.B."/>
            <person name="Larracuente A.M."/>
            <person name="Singh N.D."/>
            <person name="Abad J.P."/>
            <person name="Abt D.N."/>
            <person name="Adryan B."/>
            <person name="Aguade M."/>
            <person name="Akashi H."/>
            <person name="Anderson W.W."/>
            <person name="Aquadro C.F."/>
            <person name="Ardell D.H."/>
            <person name="Arguello R."/>
            <person name="Artieri C.G."/>
            <person name="Barbash D.A."/>
            <person name="Barker D."/>
            <person name="Barsanti P."/>
            <person name="Batterham P."/>
            <person name="Batzoglou S."/>
            <person name="Begun D."/>
            <person name="Bhutkar A."/>
            <person name="Blanco E."/>
            <person name="Bosak S.A."/>
            <person name="Bradley R.K."/>
            <person name="Brand A.D."/>
            <person name="Brent M.R."/>
            <person name="Brooks A.N."/>
            <person name="Brown R.H."/>
            <person name="Butlin R.K."/>
            <person name="Caggese C."/>
            <person name="Calvi B.R."/>
            <person name="Bernardo de Carvalho A."/>
            <person name="Caspi A."/>
            <person name="Castrezana S."/>
            <person name="Celniker S.E."/>
            <person name="Chang J.L."/>
            <person name="Chapple C."/>
            <person name="Chatterji S."/>
            <person name="Chinwalla A."/>
            <person name="Civetta A."/>
            <person name="Clifton S.W."/>
            <person name="Comeron J.M."/>
            <person name="Costello J.C."/>
            <person name="Coyne J.A."/>
            <person name="Daub J."/>
            <person name="David R.G."/>
            <person name="Delcher A.L."/>
            <person name="Delehaunty K."/>
            <person name="Do C.B."/>
            <person name="Ebling H."/>
            <person name="Edwards K."/>
            <person name="Eickbush T."/>
            <person name="Evans J.D."/>
            <person name="Filipski A."/>
            <person name="Findeiss S."/>
            <person name="Freyhult E."/>
            <person name="Fulton L."/>
            <person name="Fulton R."/>
            <person name="Garcia A.C."/>
            <person name="Gardiner A."/>
            <person name="Garfield D.A."/>
            <person name="Garvin B.E."/>
            <person name="Gibson G."/>
            <person name="Gilbert D."/>
            <person name="Gnerre S."/>
            <person name="Godfrey J."/>
            <person name="Good R."/>
            <person name="Gotea V."/>
            <person name="Gravely B."/>
            <person name="Greenberg A.J."/>
            <person name="Griffiths-Jones S."/>
            <person name="Gross S."/>
            <person name="Guigo R."/>
            <person name="Gustafson E.A."/>
            <person name="Haerty W."/>
            <person name="Hahn M.W."/>
            <person name="Halligan D.L."/>
            <person name="Halpern A.L."/>
            <person name="Halter G.M."/>
            <person name="Han M.V."/>
            <person name="Heger A."/>
            <person name="Hillier L."/>
            <person name="Hinrichs A.S."/>
            <person name="Holmes I."/>
            <person name="Hoskins R.A."/>
            <person name="Hubisz M.J."/>
            <person name="Hultmark D."/>
            <person name="Huntley M.A."/>
            <person name="Jaffe D.B."/>
            <person name="Jagadeeshan S."/>
            <person name="Jeck W.R."/>
            <person name="Johnson J."/>
            <person name="Jones C.D."/>
            <person name="Jordan W.C."/>
            <person name="Karpen G.H."/>
            <person name="Kataoka E."/>
            <person name="Keightley P.D."/>
            <person name="Kheradpour P."/>
            <person name="Kirkness E.F."/>
            <person name="Koerich L.B."/>
            <person name="Kristiansen K."/>
            <person name="Kudrna D."/>
            <person name="Kulathinal R.J."/>
            <person name="Kumar S."/>
            <person name="Kwok R."/>
            <person name="Lander E."/>
            <person name="Langley C.H."/>
            <person name="Lapoint R."/>
            <person name="Lazzaro B.P."/>
            <person name="Lee S.J."/>
            <person name="Levesque L."/>
            <person name="Li R."/>
            <person name="Lin C.F."/>
            <person name="Lin M.F."/>
            <person name="Lindblad-Toh K."/>
            <person name="Llopart A."/>
            <person name="Long M."/>
            <person name="Low L."/>
            <person name="Lozovsky E."/>
            <person name="Lu J."/>
            <person name="Luo M."/>
            <person name="Machado C.A."/>
            <person name="Makalowski W."/>
            <person name="Marzo M."/>
            <person name="Matsuda M."/>
            <person name="Matzkin L."/>
            <person name="McAllister B."/>
            <person name="McBride C.S."/>
            <person name="McKernan B."/>
            <person name="McKernan K."/>
            <person name="Mendez-Lago M."/>
            <person name="Minx P."/>
            <person name="Mollenhauer M.U."/>
            <person name="Montooth K."/>
            <person name="Mount S.M."/>
            <person name="Mu X."/>
            <person name="Myers E."/>
            <person name="Negre B."/>
            <person name="Newfeld S."/>
            <person name="Nielsen R."/>
            <person name="Noor M.A."/>
            <person name="O'Grady P."/>
            <person name="Pachter L."/>
            <person name="Papaceit M."/>
            <person name="Parisi M.J."/>
            <person name="Parisi M."/>
            <person name="Parts L."/>
            <person name="Pedersen J.S."/>
            <person name="Pesole G."/>
            <person name="Phillippy A.M."/>
            <person name="Ponting C.P."/>
            <person name="Pop M."/>
            <person name="Porcelli D."/>
            <person name="Powell J.R."/>
            <person name="Prohaska S."/>
            <person name="Pruitt K."/>
            <person name="Puig M."/>
            <person name="Quesneville H."/>
            <person name="Ram K.R."/>
            <person name="Rand D."/>
            <person name="Rasmussen M.D."/>
            <person name="Reed L.K."/>
            <person name="Reenan R."/>
            <person name="Reily A."/>
            <person name="Remington K.A."/>
            <person name="Rieger T.T."/>
            <person name="Ritchie M.G."/>
            <person name="Robin C."/>
            <person name="Rogers Y.H."/>
            <person name="Rohde C."/>
            <person name="Rozas J."/>
            <person name="Rubenfield M.J."/>
            <person name="Ruiz A."/>
            <person name="Russo S."/>
            <person name="Salzberg S.L."/>
            <person name="Sanchez-Gracia A."/>
            <person name="Saranga D.J."/>
            <person name="Sato H."/>
            <person name="Schaeffer S.W."/>
            <person name="Schatz M.C."/>
            <person name="Schlenke T."/>
            <person name="Schwartz R."/>
            <person name="Segarra C."/>
            <person name="Singh R.S."/>
            <person name="Sirot L."/>
            <person name="Sirota M."/>
            <person name="Sisneros N.B."/>
            <person name="Smith C.D."/>
            <person name="Smith T.F."/>
            <person name="Spieth J."/>
            <person name="Stage D.E."/>
            <person name="Stark A."/>
            <person name="Stephan W."/>
            <person name="Strausberg R.L."/>
            <person name="Strempel S."/>
            <person name="Sturgill D."/>
            <person name="Sutton G."/>
            <person name="Sutton G.G."/>
            <person name="Tao W."/>
            <person name="Teichmann S."/>
            <person name="Tobari Y.N."/>
            <person name="Tomimura Y."/>
            <person name="Tsolas J.M."/>
            <person name="Valente V.L."/>
            <person name="Venter E."/>
            <person name="Venter J.C."/>
            <person name="Vicario S."/>
            <person name="Vieira F.G."/>
            <person name="Vilella A.J."/>
            <person name="Villasante A."/>
            <person name="Walenz B."/>
            <person name="Wang J."/>
            <person name="Wasserman M."/>
            <person name="Watts T."/>
            <person name="Wilson D."/>
            <person name="Wilson R.K."/>
            <person name="Wing R.A."/>
            <person name="Wolfner M.F."/>
            <person name="Wong A."/>
            <person name="Wong G.K."/>
            <person name="Wu C.I."/>
            <person name="Wu G."/>
            <person name="Yamamoto D."/>
            <person name="Yang H.P."/>
            <person name="Yang S.P."/>
            <person name="Yorke J.A."/>
            <person name="Yoshida K."/>
            <person name="Zdobnov E."/>
            <person name="Zhang P."/>
            <person name="Zhang Y."/>
            <person name="Zimin A.V."/>
            <person name="Baldwin J."/>
            <person name="Abdouelleil A."/>
            <person name="Abdulkadir J."/>
            <person name="Abebe A."/>
            <person name="Abera B."/>
            <person name="Abreu J."/>
            <person name="Acer S.C."/>
            <person name="Aftuck L."/>
            <person name="Alexander A."/>
            <person name="An P."/>
            <person name="Anderson E."/>
            <person name="Anderson S."/>
            <person name="Arachi H."/>
            <person name="Azer M."/>
            <person name="Bachantsang P."/>
            <person name="Barry A."/>
            <person name="Bayul T."/>
            <person name="Berlin A."/>
            <person name="Bessette D."/>
            <person name="Bloom T."/>
            <person name="Blye J."/>
            <person name="Boguslavskiy L."/>
            <person name="Bonnet C."/>
            <person name="Boukhgalter B."/>
            <person name="Bourzgui I."/>
            <person name="Brown A."/>
            <person name="Cahill P."/>
            <person name="Channer S."/>
            <person name="Cheshatsang Y."/>
            <person name="Chuda L."/>
            <person name="Citroen M."/>
            <person name="Collymore A."/>
            <person name="Cooke P."/>
            <person name="Costello M."/>
            <person name="D'Aco K."/>
            <person name="Daza R."/>
            <person name="De Haan G."/>
            <person name="DeGray S."/>
            <person name="DeMaso C."/>
            <person name="Dhargay N."/>
            <person name="Dooley K."/>
            <person name="Dooley E."/>
            <person name="Doricent M."/>
            <person name="Dorje P."/>
            <person name="Dorjee K."/>
            <person name="Dupes A."/>
            <person name="Elong R."/>
            <person name="Falk J."/>
            <person name="Farina A."/>
            <person name="Faro S."/>
            <person name="Ferguson D."/>
            <person name="Fisher S."/>
            <person name="Foley C.D."/>
            <person name="Franke A."/>
            <person name="Friedrich D."/>
            <person name="Gadbois L."/>
            <person name="Gearin G."/>
            <person name="Gearin C.R."/>
            <person name="Giannoukos G."/>
            <person name="Goode T."/>
            <person name="Graham J."/>
            <person name="Grandbois E."/>
            <person name="Grewal S."/>
            <person name="Gyaltsen K."/>
            <person name="Hafez N."/>
            <person name="Hagos B."/>
            <person name="Hall J."/>
            <person name="Henson C."/>
            <person name="Hollinger A."/>
            <person name="Honan T."/>
            <person name="Huard M.D."/>
            <person name="Hughes L."/>
            <person name="Hurhula B."/>
            <person name="Husby M.E."/>
            <person name="Kamat A."/>
            <person name="Kanga B."/>
            <person name="Kashin S."/>
            <person name="Khazanovich D."/>
            <person name="Kisner P."/>
            <person name="Lance K."/>
            <person name="Lara M."/>
            <person name="Lee W."/>
            <person name="Lennon N."/>
            <person name="Letendre F."/>
            <person name="LeVine R."/>
            <person name="Lipovsky A."/>
            <person name="Liu X."/>
            <person name="Liu J."/>
            <person name="Liu S."/>
            <person name="Lokyitsang T."/>
            <person name="Lokyitsang Y."/>
            <person name="Lubonja R."/>
            <person name="Lui A."/>
            <person name="MacDonald P."/>
            <person name="Magnisalis V."/>
            <person name="Maru K."/>
            <person name="Matthews C."/>
            <person name="McCusker W."/>
            <person name="McDonough S."/>
            <person name="Mehta T."/>
            <person name="Meldrim J."/>
            <person name="Meneus L."/>
            <person name="Mihai O."/>
            <person name="Mihalev A."/>
            <person name="Mihova T."/>
            <person name="Mittelman R."/>
            <person name="Mlenga V."/>
            <person name="Montmayeur A."/>
            <person name="Mulrain L."/>
            <person name="Navidi A."/>
            <person name="Naylor J."/>
            <person name="Negash T."/>
            <person name="Nguyen T."/>
            <person name="Nguyen N."/>
            <person name="Nicol R."/>
            <person name="Norbu C."/>
            <person name="Norbu N."/>
            <person name="Novod N."/>
            <person name="O'Neill B."/>
            <person name="Osman S."/>
            <person name="Markiewicz E."/>
            <person name="Oyono O.L."/>
            <person name="Patti C."/>
            <person name="Phunkhang P."/>
            <person name="Pierre F."/>
            <person name="Priest M."/>
            <person name="Raghuraman S."/>
            <person name="Rege F."/>
            <person name="Reyes R."/>
            <person name="Rise C."/>
            <person name="Rogov P."/>
            <person name="Ross K."/>
            <person name="Ryan E."/>
            <person name="Settipalli S."/>
            <person name="Shea T."/>
            <person name="Sherpa N."/>
            <person name="Shi L."/>
            <person name="Shih D."/>
            <person name="Sparrow T."/>
            <person name="Spaulding J."/>
            <person name="Stalker J."/>
            <person name="Stange-Thomann N."/>
            <person name="Stavropoulos S."/>
            <person name="Stone C."/>
            <person name="Strader C."/>
            <person name="Tesfaye S."/>
            <person name="Thomson T."/>
            <person name="Thoulutsang Y."/>
            <person name="Thoulutsang D."/>
            <person name="Topham K."/>
            <person name="Topping I."/>
            <person name="Tsamla T."/>
            <person name="Vassiliev H."/>
            <person name="Vo A."/>
            <person name="Wangchuk T."/>
            <person name="Wangdi T."/>
            <person name="Weiand M."/>
            <person name="Wilkinson J."/>
            <person name="Wilson A."/>
            <person name="Yadav S."/>
            <person name="Young G."/>
            <person name="Yu Q."/>
            <person name="Zembek L."/>
            <person name="Zhong D."/>
            <person name="Zimmer A."/>
            <person name="Zwirko Z."/>
            <person name="Jaffe D.B."/>
            <person name="Alvarez P."/>
            <person name="Brockman W."/>
            <person name="Butler J."/>
            <person name="Chin C."/>
            <person name="Gnerre S."/>
            <person name="Grabherr M."/>
            <person name="Kleber M."/>
            <person name="Mauceli E."/>
            <person name="MacCallum I."/>
        </authorList>
    </citation>
    <scope>NUCLEOTIDE SEQUENCE [LARGE SCALE GENOMIC DNA]</scope>
    <source>
        <strain evidence="5">Tucson 14030-0811.24</strain>
    </source>
</reference>
<dbReference type="GO" id="GO:0000290">
    <property type="term" value="P:deadenylation-dependent decapping of nuclear-transcribed mRNA"/>
    <property type="evidence" value="ECO:0007669"/>
    <property type="project" value="InterPro"/>
</dbReference>
<dbReference type="HOGENOM" id="CLU_322955_0_0_1"/>
<dbReference type="EMBL" id="CH964272">
    <property type="protein sequence ID" value="EDW83875.2"/>
    <property type="molecule type" value="Genomic_DNA"/>
</dbReference>
<dbReference type="PANTHER" id="PTHR21551:SF0">
    <property type="entry name" value="PROTEIN ASSOCIATED WITH TOPO II RELATED-1, ISOFORM A"/>
    <property type="match status" value="1"/>
</dbReference>
<organism evidence="4 5">
    <name type="scientific">Drosophila willistoni</name>
    <name type="common">Fruit fly</name>
    <dbReference type="NCBI Taxonomy" id="7260"/>
    <lineage>
        <taxon>Eukaryota</taxon>
        <taxon>Metazoa</taxon>
        <taxon>Ecdysozoa</taxon>
        <taxon>Arthropoda</taxon>
        <taxon>Hexapoda</taxon>
        <taxon>Insecta</taxon>
        <taxon>Pterygota</taxon>
        <taxon>Neoptera</taxon>
        <taxon>Endopterygota</taxon>
        <taxon>Diptera</taxon>
        <taxon>Brachycera</taxon>
        <taxon>Muscomorpha</taxon>
        <taxon>Ephydroidea</taxon>
        <taxon>Drosophilidae</taxon>
        <taxon>Drosophila</taxon>
        <taxon>Sophophora</taxon>
    </lineage>
</organism>
<accession>B4NJ82</accession>
<dbReference type="PANTHER" id="PTHR21551">
    <property type="entry name" value="TOPOISOMERASE II-ASSOCIATED PROTEIN PAT1"/>
    <property type="match status" value="1"/>
</dbReference>
<keyword evidence="2" id="KW-0963">Cytoplasm</keyword>
<evidence type="ECO:0000256" key="3">
    <source>
        <dbReference type="SAM" id="MobiDB-lite"/>
    </source>
</evidence>
<evidence type="ECO:0000256" key="1">
    <source>
        <dbReference type="ARBA" id="ARBA00004201"/>
    </source>
</evidence>
<dbReference type="Proteomes" id="UP000007798">
    <property type="component" value="Unassembled WGS sequence"/>
</dbReference>
<feature type="region of interest" description="Disordered" evidence="3">
    <location>
        <begin position="1"/>
        <end position="25"/>
    </location>
</feature>